<dbReference type="Gene3D" id="3.40.190.10">
    <property type="entry name" value="Periplasmic binding protein-like II"/>
    <property type="match status" value="2"/>
</dbReference>
<dbReference type="InterPro" id="IPR001638">
    <property type="entry name" value="Solute-binding_3/MltF_N"/>
</dbReference>
<evidence type="ECO:0000259" key="4">
    <source>
        <dbReference type="SMART" id="SM00079"/>
    </source>
</evidence>
<dbReference type="PROSITE" id="PS51257">
    <property type="entry name" value="PROKAR_LIPOPROTEIN"/>
    <property type="match status" value="1"/>
</dbReference>
<comment type="caution">
    <text evidence="5">The sequence shown here is derived from an EMBL/GenBank/DDBJ whole genome shotgun (WGS) entry which is preliminary data.</text>
</comment>
<feature type="chain" id="PRO_5043969027" evidence="2">
    <location>
        <begin position="24"/>
        <end position="269"/>
    </location>
</feature>
<proteinExistence type="predicted"/>
<dbReference type="SUPFAM" id="SSF53850">
    <property type="entry name" value="Periplasmic binding protein-like II"/>
    <property type="match status" value="1"/>
</dbReference>
<evidence type="ECO:0000259" key="3">
    <source>
        <dbReference type="SMART" id="SM00062"/>
    </source>
</evidence>
<dbReference type="Proteomes" id="UP001194098">
    <property type="component" value="Unassembled WGS sequence"/>
</dbReference>
<feature type="domain" description="Ionotropic glutamate receptor C-terminal" evidence="4">
    <location>
        <begin position="49"/>
        <end position="269"/>
    </location>
</feature>
<sequence length="269" mass="29719">MKRKLKVLSLIMGIITIMSLAVGCGKDKAKETAAPVTSENVKDSMKGVKLQIGTATSYAPFTFNDDSGKRVGFDMDLLEELKNVLGFEYELSVMDYAPLQTSVRSNKLDLAMAALCITPERKEVMDFSDSYYDAGLLCMAKADSDITSVDNLKGKVVAVEEGTSSHAYAQKIDGLKDLLVFPNMSSAYLELENGKAEAVIYDEPNILYYKKIHPESKTKIVGEAFNKDDSHYGILFPKGSENIAKFNAALKLIKENGTYDKIYNKWLGK</sequence>
<protein>
    <submittedName>
        <fullName evidence="5">Transporter substrate-binding domain-containing protein</fullName>
    </submittedName>
</protein>
<dbReference type="InterPro" id="IPR001320">
    <property type="entry name" value="Iontro_rcpt_C"/>
</dbReference>
<feature type="domain" description="Solute-binding protein family 3/N-terminal" evidence="3">
    <location>
        <begin position="49"/>
        <end position="269"/>
    </location>
</feature>
<gene>
    <name evidence="5" type="ORF">HGI39_15005</name>
</gene>
<evidence type="ECO:0000256" key="2">
    <source>
        <dbReference type="SAM" id="SignalP"/>
    </source>
</evidence>
<evidence type="ECO:0000313" key="6">
    <source>
        <dbReference type="Proteomes" id="UP001194098"/>
    </source>
</evidence>
<keyword evidence="1 2" id="KW-0732">Signal</keyword>
<dbReference type="EMBL" id="JABAGV010000039">
    <property type="protein sequence ID" value="MBC2475982.1"/>
    <property type="molecule type" value="Genomic_DNA"/>
</dbReference>
<reference evidence="5" key="1">
    <citation type="submission" date="2020-04" db="EMBL/GenBank/DDBJ databases">
        <authorList>
            <person name="Brown S."/>
        </authorList>
    </citation>
    <scope>NUCLEOTIDE SEQUENCE</scope>
    <source>
        <strain evidence="5">DJ015</strain>
    </source>
</reference>
<accession>A0AAW3WBH8</accession>
<dbReference type="RefSeq" id="WP_171780609.1">
    <property type="nucleotide sequence ID" value="NZ_JABAGV010000039.1"/>
</dbReference>
<dbReference type="SMART" id="SM00079">
    <property type="entry name" value="PBPe"/>
    <property type="match status" value="1"/>
</dbReference>
<dbReference type="SMART" id="SM00062">
    <property type="entry name" value="PBPb"/>
    <property type="match status" value="1"/>
</dbReference>
<dbReference type="PANTHER" id="PTHR35936:SF38">
    <property type="entry name" value="GLUTAMINE-BINDING PERIPLASMIC PROTEIN"/>
    <property type="match status" value="1"/>
</dbReference>
<feature type="signal peptide" evidence="2">
    <location>
        <begin position="1"/>
        <end position="23"/>
    </location>
</feature>
<dbReference type="AlphaFoldDB" id="A0AAW3WBH8"/>
<dbReference type="GO" id="GO:0015276">
    <property type="term" value="F:ligand-gated monoatomic ion channel activity"/>
    <property type="evidence" value="ECO:0007669"/>
    <property type="project" value="InterPro"/>
</dbReference>
<evidence type="ECO:0000313" key="5">
    <source>
        <dbReference type="EMBL" id="MBC2475982.1"/>
    </source>
</evidence>
<dbReference type="PANTHER" id="PTHR35936">
    <property type="entry name" value="MEMBRANE-BOUND LYTIC MUREIN TRANSGLYCOSYLASE F"/>
    <property type="match status" value="1"/>
</dbReference>
<reference evidence="5" key="2">
    <citation type="journal article" date="2022" name="Nat. Biotechnol.">
        <title>Carbon-negative production of acetone and isopropanol by gas fermentation at industrial pilot scale.</title>
        <authorList>
            <person name="Liew F.E."/>
            <person name="Nogle R."/>
            <person name="Abdalla T."/>
            <person name="Rasor B.J."/>
            <person name="Canter C."/>
            <person name="Jensen R.O."/>
            <person name="Wang L."/>
            <person name="Strutz J."/>
            <person name="Chirania P."/>
            <person name="De Tissera S."/>
            <person name="Mueller A.P."/>
            <person name="Ruan Z."/>
            <person name="Gao A."/>
            <person name="Tran L."/>
            <person name="Engle N.L."/>
            <person name="Bromley J.C."/>
            <person name="Daniell J."/>
            <person name="Conrado R."/>
            <person name="Tschaplinski T.J."/>
            <person name="Giannone R.J."/>
            <person name="Hettich R.L."/>
            <person name="Karim A.S."/>
            <person name="Simpson S.D."/>
            <person name="Brown S.D."/>
            <person name="Leang C."/>
            <person name="Jewett M.C."/>
            <person name="Kopke M."/>
        </authorList>
    </citation>
    <scope>NUCLEOTIDE SEQUENCE</scope>
    <source>
        <strain evidence="5">DJ015</strain>
    </source>
</reference>
<evidence type="ECO:0000256" key="1">
    <source>
        <dbReference type="ARBA" id="ARBA00022729"/>
    </source>
</evidence>
<organism evidence="5 6">
    <name type="scientific">Clostridium beijerinckii</name>
    <name type="common">Clostridium MP</name>
    <dbReference type="NCBI Taxonomy" id="1520"/>
    <lineage>
        <taxon>Bacteria</taxon>
        <taxon>Bacillati</taxon>
        <taxon>Bacillota</taxon>
        <taxon>Clostridia</taxon>
        <taxon>Eubacteriales</taxon>
        <taxon>Clostridiaceae</taxon>
        <taxon>Clostridium</taxon>
    </lineage>
</organism>
<dbReference type="Pfam" id="PF00497">
    <property type="entry name" value="SBP_bac_3"/>
    <property type="match status" value="1"/>
</dbReference>
<name>A0AAW3WBH8_CLOBE</name>
<dbReference type="GO" id="GO:0016020">
    <property type="term" value="C:membrane"/>
    <property type="evidence" value="ECO:0007669"/>
    <property type="project" value="InterPro"/>
</dbReference>